<keyword evidence="2" id="KW-1185">Reference proteome</keyword>
<gene>
    <name evidence="1" type="ORF">DPEC_G00022980</name>
</gene>
<evidence type="ECO:0000313" key="2">
    <source>
        <dbReference type="Proteomes" id="UP001157502"/>
    </source>
</evidence>
<proteinExistence type="predicted"/>
<accession>A0ACC2HHA1</accession>
<sequence length="421" mass="47771">MAMLRVSSYRRQFDQWSRNQGCSCGGPCCSEVKVKARDLSAEECACDELDFVTAKALNKEGLVQFAKDRSVIAALNDRFVALINMARCFEEDNYSLEAQICELEERLATRQSTASISTAALPEYSLDAVVDRLRKERDQSLFDVEELRKELACLQEKYEETLQRRTLIQLEREDVRLVVDAVTTDCLALREQVKIYEAQLTHNKAQHDTMIQSMLAPADGPAAAGRDVLDFCSPDIVPLIMDVKENYDRLAETIQIRLHRFARSVAPRPNRTSLSKISWRGSAGVNLALREVGAGGTWAVVADEAVKDQDSAGSTSVGKIKDIDELKKLIGELQKELSELEACNELLEEEIEMKREAHLEEIAELECRIEEIQVQQQDLQVQMGEQCDDYQELFSQKMVREVEIAVYRSLVEEEDERLCYL</sequence>
<reference evidence="1" key="1">
    <citation type="submission" date="2021-05" db="EMBL/GenBank/DDBJ databases">
        <authorList>
            <person name="Pan Q."/>
            <person name="Jouanno E."/>
            <person name="Zahm M."/>
            <person name="Klopp C."/>
            <person name="Cabau C."/>
            <person name="Louis A."/>
            <person name="Berthelot C."/>
            <person name="Parey E."/>
            <person name="Roest Crollius H."/>
            <person name="Montfort J."/>
            <person name="Robinson-Rechavi M."/>
            <person name="Bouchez O."/>
            <person name="Lampietro C."/>
            <person name="Lopez Roques C."/>
            <person name="Donnadieu C."/>
            <person name="Postlethwait J."/>
            <person name="Bobe J."/>
            <person name="Dillon D."/>
            <person name="Chandos A."/>
            <person name="von Hippel F."/>
            <person name="Guiguen Y."/>
        </authorList>
    </citation>
    <scope>NUCLEOTIDE SEQUENCE</scope>
    <source>
        <strain evidence="1">YG-Jan2019</strain>
    </source>
</reference>
<dbReference type="Proteomes" id="UP001157502">
    <property type="component" value="Chromosome 2"/>
</dbReference>
<organism evidence="1 2">
    <name type="scientific">Dallia pectoralis</name>
    <name type="common">Alaska blackfish</name>
    <dbReference type="NCBI Taxonomy" id="75939"/>
    <lineage>
        <taxon>Eukaryota</taxon>
        <taxon>Metazoa</taxon>
        <taxon>Chordata</taxon>
        <taxon>Craniata</taxon>
        <taxon>Vertebrata</taxon>
        <taxon>Euteleostomi</taxon>
        <taxon>Actinopterygii</taxon>
        <taxon>Neopterygii</taxon>
        <taxon>Teleostei</taxon>
        <taxon>Protacanthopterygii</taxon>
        <taxon>Esociformes</taxon>
        <taxon>Umbridae</taxon>
        <taxon>Dallia</taxon>
    </lineage>
</organism>
<protein>
    <submittedName>
        <fullName evidence="1">Uncharacterized protein</fullName>
    </submittedName>
</protein>
<name>A0ACC2HHA1_DALPE</name>
<evidence type="ECO:0000313" key="1">
    <source>
        <dbReference type="EMBL" id="KAJ8015132.1"/>
    </source>
</evidence>
<comment type="caution">
    <text evidence="1">The sequence shown here is derived from an EMBL/GenBank/DDBJ whole genome shotgun (WGS) entry which is preliminary data.</text>
</comment>
<dbReference type="EMBL" id="CM055729">
    <property type="protein sequence ID" value="KAJ8015132.1"/>
    <property type="molecule type" value="Genomic_DNA"/>
</dbReference>